<keyword evidence="6" id="KW-1185">Reference proteome</keyword>
<organism evidence="5 6">
    <name type="scientific">Phascolomyces articulosus</name>
    <dbReference type="NCBI Taxonomy" id="60185"/>
    <lineage>
        <taxon>Eukaryota</taxon>
        <taxon>Fungi</taxon>
        <taxon>Fungi incertae sedis</taxon>
        <taxon>Mucoromycota</taxon>
        <taxon>Mucoromycotina</taxon>
        <taxon>Mucoromycetes</taxon>
        <taxon>Mucorales</taxon>
        <taxon>Lichtheimiaceae</taxon>
        <taxon>Phascolomyces</taxon>
    </lineage>
</organism>
<dbReference type="Proteomes" id="UP001209540">
    <property type="component" value="Unassembled WGS sequence"/>
</dbReference>
<accession>A0AAD5P9I7</accession>
<feature type="transmembrane region" description="Helical" evidence="3">
    <location>
        <begin position="525"/>
        <end position="552"/>
    </location>
</feature>
<dbReference type="GO" id="GO:0005634">
    <property type="term" value="C:nucleus"/>
    <property type="evidence" value="ECO:0007669"/>
    <property type="project" value="UniProtKB-SubCell"/>
</dbReference>
<dbReference type="GO" id="GO:0046872">
    <property type="term" value="F:metal ion binding"/>
    <property type="evidence" value="ECO:0007669"/>
    <property type="project" value="UniProtKB-UniRule"/>
</dbReference>
<dbReference type="GO" id="GO:0017108">
    <property type="term" value="F:5'-flap endonuclease activity"/>
    <property type="evidence" value="ECO:0007669"/>
    <property type="project" value="TreeGrafter"/>
</dbReference>
<feature type="domain" description="Xrn1 N-terminal" evidence="4">
    <location>
        <begin position="1"/>
        <end position="128"/>
    </location>
</feature>
<comment type="function">
    <text evidence="1">5'-&gt;3' double-stranded DNA exonuclease which may also possess a cryptic 3'-&gt;5' double-stranded DNA exonuclease activity. Functions in DNA mismatch repair.</text>
</comment>
<keyword evidence="1" id="KW-0228">DNA excision</keyword>
<dbReference type="PANTHER" id="PTHR11081">
    <property type="entry name" value="FLAP ENDONUCLEASE FAMILY MEMBER"/>
    <property type="match status" value="1"/>
</dbReference>
<evidence type="ECO:0000313" key="5">
    <source>
        <dbReference type="EMBL" id="KAI9250938.1"/>
    </source>
</evidence>
<evidence type="ECO:0000313" key="6">
    <source>
        <dbReference type="Proteomes" id="UP001209540"/>
    </source>
</evidence>
<evidence type="ECO:0000256" key="3">
    <source>
        <dbReference type="SAM" id="Phobius"/>
    </source>
</evidence>
<name>A0AAD5P9I7_9FUNG</name>
<dbReference type="Pfam" id="PF03159">
    <property type="entry name" value="XRN_N"/>
    <property type="match status" value="1"/>
</dbReference>
<dbReference type="InterPro" id="IPR006084">
    <property type="entry name" value="XPG/Rad2"/>
</dbReference>
<keyword evidence="3" id="KW-0812">Transmembrane</keyword>
<keyword evidence="1" id="KW-0238">DNA-binding</keyword>
<dbReference type="PANTHER" id="PTHR11081:SF8">
    <property type="entry name" value="EXONUCLEASE 1"/>
    <property type="match status" value="1"/>
</dbReference>
<evidence type="ECO:0000256" key="1">
    <source>
        <dbReference type="RuleBase" id="RU910737"/>
    </source>
</evidence>
<keyword evidence="3" id="KW-0472">Membrane</keyword>
<dbReference type="InterPro" id="IPR004859">
    <property type="entry name" value="Xrn1_N"/>
</dbReference>
<proteinExistence type="inferred from homology"/>
<protein>
    <recommendedName>
        <fullName evidence="1">Exonuclease 1</fullName>
        <ecNumber evidence="1">3.1.-.-</ecNumber>
    </recommendedName>
</protein>
<reference evidence="5" key="2">
    <citation type="submission" date="2023-02" db="EMBL/GenBank/DDBJ databases">
        <authorList>
            <consortium name="DOE Joint Genome Institute"/>
            <person name="Mondo S.J."/>
            <person name="Chang Y."/>
            <person name="Wang Y."/>
            <person name="Ahrendt S."/>
            <person name="Andreopoulos W."/>
            <person name="Barry K."/>
            <person name="Beard J."/>
            <person name="Benny G.L."/>
            <person name="Blankenship S."/>
            <person name="Bonito G."/>
            <person name="Cuomo C."/>
            <person name="Desiro A."/>
            <person name="Gervers K.A."/>
            <person name="Hundley H."/>
            <person name="Kuo A."/>
            <person name="LaButti K."/>
            <person name="Lang B.F."/>
            <person name="Lipzen A."/>
            <person name="O'Donnell K."/>
            <person name="Pangilinan J."/>
            <person name="Reynolds N."/>
            <person name="Sandor L."/>
            <person name="Smith M.W."/>
            <person name="Tsang A."/>
            <person name="Grigoriev I.V."/>
            <person name="Stajich J.E."/>
            <person name="Spatafora J.W."/>
        </authorList>
    </citation>
    <scope>NUCLEOTIDE SEQUENCE</scope>
    <source>
        <strain evidence="5">RSA 2281</strain>
    </source>
</reference>
<dbReference type="EMBL" id="JAIXMP010000031">
    <property type="protein sequence ID" value="KAI9250938.1"/>
    <property type="molecule type" value="Genomic_DNA"/>
</dbReference>
<keyword evidence="1" id="KW-0479">Metal-binding</keyword>
<feature type="compositionally biased region" description="Low complexity" evidence="2">
    <location>
        <begin position="166"/>
        <end position="180"/>
    </location>
</feature>
<dbReference type="GO" id="GO:0006281">
    <property type="term" value="P:DNA repair"/>
    <property type="evidence" value="ECO:0007669"/>
    <property type="project" value="UniProtKB-UniRule"/>
</dbReference>
<gene>
    <name evidence="5" type="ORF">BDA99DRAFT_575282</name>
</gene>
<keyword evidence="1" id="KW-0234">DNA repair</keyword>
<dbReference type="GO" id="GO:0035312">
    <property type="term" value="F:5'-3' DNA exonuclease activity"/>
    <property type="evidence" value="ECO:0007669"/>
    <property type="project" value="UniProtKB-UniRule"/>
</dbReference>
<sequence>MGVKGLLKYLYNTKTVFQKEEICSALKQHETDIIFIDFCCMFYELLQRCSGFSIIKQSIEKKAWDTKDPEFIQAIDELVDAILERVRRLRKGKPKLNVCLVIDGSTMRAKFRTCKQRNTEKKIQEKINFVWKVRVAIRNNLLTRKDVFLYRNHVKPNSTSCMDTMNNNRPQPPQQLNRSNSNKKNKGKIFFHVARFEADPELVYLCSALPSNQRGAIMSGDSDLFAYPGAFDALRIIAIDWEQMPMPVTVTTKAKVFQGLGFSSKKLRQFNETKMAVLAALCGNDYAENIKHVTLNDILQVIQKIIVPIVDDPNADTLMKIVLDRIVQENQVPKPKRFEIRRFNIALHQFCIPLISGITYENENNNRCCFYPGLPINMDDSIIGQLGKEDDLLPWSEDEEEDTLHENPIKIQQQKKQELQQAQNRFLTLSLETHDDTVTQCQEIILRATRPMDEGESELDHNNGDKVEDQKETMAATTATVVKEVSPSINTKTIVQVNFDKDAFTSLLSSSKAKLFVLALSIICYYPLLICFFYIYLVIILFLCTPFILALAPRNPSYSSSSLR</sequence>
<dbReference type="InterPro" id="IPR029060">
    <property type="entry name" value="PIN-like_dom_sf"/>
</dbReference>
<dbReference type="SUPFAM" id="SSF88723">
    <property type="entry name" value="PIN domain-like"/>
    <property type="match status" value="1"/>
</dbReference>
<keyword evidence="1" id="KW-0539">Nucleus</keyword>
<dbReference type="GO" id="GO:0003677">
    <property type="term" value="F:DNA binding"/>
    <property type="evidence" value="ECO:0007669"/>
    <property type="project" value="UniProtKB-UniRule"/>
</dbReference>
<keyword evidence="3" id="KW-1133">Transmembrane helix</keyword>
<keyword evidence="1" id="KW-0267">Excision nuclease</keyword>
<comment type="cofactor">
    <cofactor evidence="1">
        <name>Mg(2+)</name>
        <dbReference type="ChEBI" id="CHEBI:18420"/>
    </cofactor>
    <text evidence="1">Binds 2 magnesium ions per subunit. They probably participate in the reaction catalyzed by the enzyme. May bind an additional third magnesium ion after substrate binding.</text>
</comment>
<keyword evidence="1" id="KW-0269">Exonuclease</keyword>
<dbReference type="EC" id="3.1.-.-" evidence="1"/>
<dbReference type="Gene3D" id="3.40.50.1010">
    <property type="entry name" value="5'-nuclease"/>
    <property type="match status" value="1"/>
</dbReference>
<keyword evidence="1" id="KW-0227">DNA damage</keyword>
<evidence type="ECO:0000259" key="4">
    <source>
        <dbReference type="Pfam" id="PF03159"/>
    </source>
</evidence>
<dbReference type="AlphaFoldDB" id="A0AAD5P9I7"/>
<comment type="subcellular location">
    <subcellularLocation>
        <location evidence="1">Nucleus</location>
    </subcellularLocation>
</comment>
<evidence type="ECO:0000256" key="2">
    <source>
        <dbReference type="SAM" id="MobiDB-lite"/>
    </source>
</evidence>
<keyword evidence="1" id="KW-0540">Nuclease</keyword>
<keyword evidence="1" id="KW-0378">Hydrolase</keyword>
<keyword evidence="1" id="KW-0460">Magnesium</keyword>
<reference evidence="5" key="1">
    <citation type="journal article" date="2022" name="IScience">
        <title>Evolution of zygomycete secretomes and the origins of terrestrial fungal ecologies.</title>
        <authorList>
            <person name="Chang Y."/>
            <person name="Wang Y."/>
            <person name="Mondo S."/>
            <person name="Ahrendt S."/>
            <person name="Andreopoulos W."/>
            <person name="Barry K."/>
            <person name="Beard J."/>
            <person name="Benny G.L."/>
            <person name="Blankenship S."/>
            <person name="Bonito G."/>
            <person name="Cuomo C."/>
            <person name="Desiro A."/>
            <person name="Gervers K.A."/>
            <person name="Hundley H."/>
            <person name="Kuo A."/>
            <person name="LaButti K."/>
            <person name="Lang B.F."/>
            <person name="Lipzen A."/>
            <person name="O'Donnell K."/>
            <person name="Pangilinan J."/>
            <person name="Reynolds N."/>
            <person name="Sandor L."/>
            <person name="Smith M.E."/>
            <person name="Tsang A."/>
            <person name="Grigoriev I.V."/>
            <person name="Stajich J.E."/>
            <person name="Spatafora J.W."/>
        </authorList>
    </citation>
    <scope>NUCLEOTIDE SEQUENCE</scope>
    <source>
        <strain evidence="5">RSA 2281</strain>
    </source>
</reference>
<comment type="similarity">
    <text evidence="1">Belongs to the XPG/RAD2 endonuclease family. EXO1 subfamily.</text>
</comment>
<comment type="caution">
    <text evidence="5">The sequence shown here is derived from an EMBL/GenBank/DDBJ whole genome shotgun (WGS) entry which is preliminary data.</text>
</comment>
<feature type="region of interest" description="Disordered" evidence="2">
    <location>
        <begin position="159"/>
        <end position="183"/>
    </location>
</feature>